<dbReference type="EMBL" id="MU150311">
    <property type="protein sequence ID" value="KAF9459723.1"/>
    <property type="molecule type" value="Genomic_DNA"/>
</dbReference>
<sequence length="71" mass="8036">MGGGAELDMRRRATTLFRNWRGNRGKDIVFVRNIGKTHSTRTSMVALFVSSQLQLLCLLDHSPCIFELLAE</sequence>
<evidence type="ECO:0000313" key="2">
    <source>
        <dbReference type="Proteomes" id="UP000807353"/>
    </source>
</evidence>
<organism evidence="1 2">
    <name type="scientific">Collybia nuda</name>
    <dbReference type="NCBI Taxonomy" id="64659"/>
    <lineage>
        <taxon>Eukaryota</taxon>
        <taxon>Fungi</taxon>
        <taxon>Dikarya</taxon>
        <taxon>Basidiomycota</taxon>
        <taxon>Agaricomycotina</taxon>
        <taxon>Agaricomycetes</taxon>
        <taxon>Agaricomycetidae</taxon>
        <taxon>Agaricales</taxon>
        <taxon>Tricholomatineae</taxon>
        <taxon>Clitocybaceae</taxon>
        <taxon>Collybia</taxon>
    </lineage>
</organism>
<accession>A0A9P5XY15</accession>
<comment type="caution">
    <text evidence="1">The sequence shown here is derived from an EMBL/GenBank/DDBJ whole genome shotgun (WGS) entry which is preliminary data.</text>
</comment>
<protein>
    <submittedName>
        <fullName evidence="1">Uncharacterized protein</fullName>
    </submittedName>
</protein>
<reference evidence="1" key="1">
    <citation type="submission" date="2020-11" db="EMBL/GenBank/DDBJ databases">
        <authorList>
            <consortium name="DOE Joint Genome Institute"/>
            <person name="Ahrendt S."/>
            <person name="Riley R."/>
            <person name="Andreopoulos W."/>
            <person name="Labutti K."/>
            <person name="Pangilinan J."/>
            <person name="Ruiz-Duenas F.J."/>
            <person name="Barrasa J.M."/>
            <person name="Sanchez-Garcia M."/>
            <person name="Camarero S."/>
            <person name="Miyauchi S."/>
            <person name="Serrano A."/>
            <person name="Linde D."/>
            <person name="Babiker R."/>
            <person name="Drula E."/>
            <person name="Ayuso-Fernandez I."/>
            <person name="Pacheco R."/>
            <person name="Padilla G."/>
            <person name="Ferreira P."/>
            <person name="Barriuso J."/>
            <person name="Kellner H."/>
            <person name="Castanera R."/>
            <person name="Alfaro M."/>
            <person name="Ramirez L."/>
            <person name="Pisabarro A.G."/>
            <person name="Kuo A."/>
            <person name="Tritt A."/>
            <person name="Lipzen A."/>
            <person name="He G."/>
            <person name="Yan M."/>
            <person name="Ng V."/>
            <person name="Cullen D."/>
            <person name="Martin F."/>
            <person name="Rosso M.-N."/>
            <person name="Henrissat B."/>
            <person name="Hibbett D."/>
            <person name="Martinez A.T."/>
            <person name="Grigoriev I.V."/>
        </authorList>
    </citation>
    <scope>NUCLEOTIDE SEQUENCE</scope>
    <source>
        <strain evidence="1">CBS 247.69</strain>
    </source>
</reference>
<keyword evidence="2" id="KW-1185">Reference proteome</keyword>
<evidence type="ECO:0000313" key="1">
    <source>
        <dbReference type="EMBL" id="KAF9459723.1"/>
    </source>
</evidence>
<gene>
    <name evidence="1" type="ORF">BDZ94DRAFT_1267522</name>
</gene>
<proteinExistence type="predicted"/>
<dbReference type="AlphaFoldDB" id="A0A9P5XY15"/>
<dbReference type="Proteomes" id="UP000807353">
    <property type="component" value="Unassembled WGS sequence"/>
</dbReference>
<name>A0A9P5XY15_9AGAR</name>